<keyword evidence="2 3" id="KW-0378">Hydrolase</keyword>
<dbReference type="InterPro" id="IPR052558">
    <property type="entry name" value="Siderophore_Hydrolase_D"/>
</dbReference>
<proteinExistence type="inferred from homology"/>
<keyword evidence="4" id="KW-1185">Reference proteome</keyword>
<dbReference type="EC" id="3.1.-.-" evidence="3"/>
<name>A0A5E4VQB2_9BURK</name>
<dbReference type="InterPro" id="IPR000801">
    <property type="entry name" value="Esterase-like"/>
</dbReference>
<comment type="similarity">
    <text evidence="1">Belongs to the esterase D family.</text>
</comment>
<dbReference type="Gene3D" id="3.40.50.1820">
    <property type="entry name" value="alpha/beta hydrolase"/>
    <property type="match status" value="1"/>
</dbReference>
<evidence type="ECO:0000256" key="2">
    <source>
        <dbReference type="ARBA" id="ARBA00022801"/>
    </source>
</evidence>
<dbReference type="Proteomes" id="UP000343317">
    <property type="component" value="Unassembled WGS sequence"/>
</dbReference>
<dbReference type="RefSeq" id="WP_150621021.1">
    <property type="nucleotide sequence ID" value="NZ_CABPSM010000007.1"/>
</dbReference>
<dbReference type="GO" id="GO:0016788">
    <property type="term" value="F:hydrolase activity, acting on ester bonds"/>
    <property type="evidence" value="ECO:0007669"/>
    <property type="project" value="TreeGrafter"/>
</dbReference>
<evidence type="ECO:0000313" key="3">
    <source>
        <dbReference type="EMBL" id="VVE14143.1"/>
    </source>
</evidence>
<sequence length="311" mass="33758">MTQVEAVTVPDSRRIDFVSKVNGNQYSVSVALPWVPPSEAGYRVLYVLDGYVYFASAADAIRATGLDVVVVGIGYPEAPKYVNGLLETHGLFQGVTGTAAKIHAYMVQRIFDLSLPMRPDQLEKYAIPGLPLKADQIGGLDDFLAMIESDVKPRIADIAPIDLKNQALFGHSLGGLAAVHALFTNPNAYRTFIAASPALWWGDHAVMVNEPAFSAAVNAGTTSPRVLITMGADEDCLKTIPPSITLTREELEARIREMRMVENARDLCTKLQTCRGSGAYVVADYAVFPEQGHTISPWPALGRAIDFAFMN</sequence>
<dbReference type="PANTHER" id="PTHR40841">
    <property type="entry name" value="SIDEROPHORE TRIACETYLFUSARININE C ESTERASE"/>
    <property type="match status" value="1"/>
</dbReference>
<organism evidence="3 4">
    <name type="scientific">Pandoraea horticolens</name>
    <dbReference type="NCBI Taxonomy" id="2508298"/>
    <lineage>
        <taxon>Bacteria</taxon>
        <taxon>Pseudomonadati</taxon>
        <taxon>Pseudomonadota</taxon>
        <taxon>Betaproteobacteria</taxon>
        <taxon>Burkholderiales</taxon>
        <taxon>Burkholderiaceae</taxon>
        <taxon>Pandoraea</taxon>
    </lineage>
</organism>
<protein>
    <submittedName>
        <fullName evidence="3">Ferri-bacillibactin esterase BesA</fullName>
        <ecNumber evidence="3">3.1.-.-</ecNumber>
    </submittedName>
</protein>
<dbReference type="InterPro" id="IPR029058">
    <property type="entry name" value="AB_hydrolase_fold"/>
</dbReference>
<dbReference type="Pfam" id="PF00756">
    <property type="entry name" value="Esterase"/>
    <property type="match status" value="1"/>
</dbReference>
<evidence type="ECO:0000256" key="1">
    <source>
        <dbReference type="ARBA" id="ARBA00005622"/>
    </source>
</evidence>
<evidence type="ECO:0000313" key="4">
    <source>
        <dbReference type="Proteomes" id="UP000343317"/>
    </source>
</evidence>
<reference evidence="3 4" key="1">
    <citation type="submission" date="2019-08" db="EMBL/GenBank/DDBJ databases">
        <authorList>
            <person name="Peeters C."/>
        </authorList>
    </citation>
    <scope>NUCLEOTIDE SEQUENCE [LARGE SCALE GENOMIC DNA]</scope>
    <source>
        <strain evidence="3 4">LMG 31112</strain>
    </source>
</reference>
<accession>A0A5E4VQB2</accession>
<dbReference type="AlphaFoldDB" id="A0A5E4VQB2"/>
<dbReference type="PANTHER" id="PTHR40841:SF2">
    <property type="entry name" value="SIDEROPHORE-DEGRADING ESTERASE (EUROFUNG)"/>
    <property type="match status" value="1"/>
</dbReference>
<dbReference type="SUPFAM" id="SSF53474">
    <property type="entry name" value="alpha/beta-Hydrolases"/>
    <property type="match status" value="1"/>
</dbReference>
<dbReference type="EMBL" id="CABPSM010000007">
    <property type="protein sequence ID" value="VVE14143.1"/>
    <property type="molecule type" value="Genomic_DNA"/>
</dbReference>
<gene>
    <name evidence="3" type="primary">besA</name>
    <name evidence="3" type="ORF">PHO31112_02783</name>
</gene>